<feature type="signal peptide" evidence="2">
    <location>
        <begin position="1"/>
        <end position="20"/>
    </location>
</feature>
<feature type="chain" id="PRO_5046930031" evidence="2">
    <location>
        <begin position="21"/>
        <end position="245"/>
    </location>
</feature>
<evidence type="ECO:0000256" key="2">
    <source>
        <dbReference type="SAM" id="SignalP"/>
    </source>
</evidence>
<gene>
    <name evidence="3" type="ORF">PLOB_00034114</name>
</gene>
<feature type="transmembrane region" description="Helical" evidence="1">
    <location>
        <begin position="196"/>
        <end position="222"/>
    </location>
</feature>
<keyword evidence="4" id="KW-1185">Reference proteome</keyword>
<keyword evidence="2" id="KW-0732">Signal</keyword>
<proteinExistence type="predicted"/>
<dbReference type="InterPro" id="IPR009011">
    <property type="entry name" value="Man6P_isomerase_rcpt-bd_dom_sf"/>
</dbReference>
<dbReference type="SUPFAM" id="SSF50911">
    <property type="entry name" value="Mannose 6-phosphate receptor domain"/>
    <property type="match status" value="1"/>
</dbReference>
<protein>
    <submittedName>
        <fullName evidence="3">Uncharacterized protein</fullName>
    </submittedName>
</protein>
<keyword evidence="1" id="KW-0812">Transmembrane</keyword>
<dbReference type="PANTHER" id="PTHR15071">
    <property type="entry name" value="MANNOSE-6-PHOSPHATE RECEPTOR FAMILY MEMBER"/>
    <property type="match status" value="1"/>
</dbReference>
<organism evidence="3 4">
    <name type="scientific">Porites lobata</name>
    <dbReference type="NCBI Taxonomy" id="104759"/>
    <lineage>
        <taxon>Eukaryota</taxon>
        <taxon>Metazoa</taxon>
        <taxon>Cnidaria</taxon>
        <taxon>Anthozoa</taxon>
        <taxon>Hexacorallia</taxon>
        <taxon>Scleractinia</taxon>
        <taxon>Fungiina</taxon>
        <taxon>Poritidae</taxon>
        <taxon>Porites</taxon>
    </lineage>
</organism>
<evidence type="ECO:0000313" key="3">
    <source>
        <dbReference type="EMBL" id="CAH3129384.1"/>
    </source>
</evidence>
<sequence length="245" mass="25997">MNTGVFAVVLALFASAPVQGVKKCEKIDTCRCLTDEGEINLWSLAGQAPPKRARFNISSSSSSSTFYQWNPCSAWTAQGHPCEDAAVCQVTRPANSRQSSYMNIGEREMSDCVLDEQSGQCQLTYGVEGSNKITTISLVCSATEEGRVDPMVSDSSSFRTSLHSVCACPGKCSLGIKGNAGIQYESSSDDKGGLSIGAIVGIAIAGVIFLILLAFGILICCLRRKLPSGVPKPSICTTIKVNHLQ</sequence>
<keyword evidence="1" id="KW-0472">Membrane</keyword>
<accession>A0ABN8P5D3</accession>
<evidence type="ECO:0000313" key="4">
    <source>
        <dbReference type="Proteomes" id="UP001159405"/>
    </source>
</evidence>
<keyword evidence="1" id="KW-1133">Transmembrane helix</keyword>
<evidence type="ECO:0000256" key="1">
    <source>
        <dbReference type="SAM" id="Phobius"/>
    </source>
</evidence>
<reference evidence="3 4" key="1">
    <citation type="submission" date="2022-05" db="EMBL/GenBank/DDBJ databases">
        <authorList>
            <consortium name="Genoscope - CEA"/>
            <person name="William W."/>
        </authorList>
    </citation>
    <scope>NUCLEOTIDE SEQUENCE [LARGE SCALE GENOMIC DNA]</scope>
</reference>
<dbReference type="Proteomes" id="UP001159405">
    <property type="component" value="Unassembled WGS sequence"/>
</dbReference>
<name>A0ABN8P5D3_9CNID</name>
<dbReference type="PANTHER" id="PTHR15071:SF0">
    <property type="entry name" value="MANNOSE 6-PHOSPHATE RECEPTOR-LIKE PROTEIN 1"/>
    <property type="match status" value="1"/>
</dbReference>
<dbReference type="Gene3D" id="2.70.130.10">
    <property type="entry name" value="Mannose-6-phosphate receptor binding domain"/>
    <property type="match status" value="1"/>
</dbReference>
<comment type="caution">
    <text evidence="3">The sequence shown here is derived from an EMBL/GenBank/DDBJ whole genome shotgun (WGS) entry which is preliminary data.</text>
</comment>
<dbReference type="EMBL" id="CALNXK010000046">
    <property type="protein sequence ID" value="CAH3129384.1"/>
    <property type="molecule type" value="Genomic_DNA"/>
</dbReference>